<accession>A0A8C9QSG7</accession>
<dbReference type="InterPro" id="IPR003924">
    <property type="entry name" value="GPCR_2_latrophilin"/>
</dbReference>
<keyword evidence="13" id="KW-0297">G-protein coupled receptor</keyword>
<keyword evidence="12" id="KW-0770">Synapse</keyword>
<evidence type="ECO:0000256" key="18">
    <source>
        <dbReference type="ARBA" id="ARBA00023224"/>
    </source>
</evidence>
<dbReference type="Gene3D" id="4.10.1240.10">
    <property type="entry name" value="GPCR, family 2, extracellular hormone receptor domain"/>
    <property type="match status" value="1"/>
</dbReference>
<evidence type="ECO:0000259" key="35">
    <source>
        <dbReference type="PROSITE" id="PS51132"/>
    </source>
</evidence>
<keyword evidence="7" id="KW-0479">Metal-binding</keyword>
<feature type="region of interest" description="Disordered" evidence="28">
    <location>
        <begin position="473"/>
        <end position="513"/>
    </location>
</feature>
<feature type="domain" description="SUEL-type lectin" evidence="33">
    <location>
        <begin position="103"/>
        <end position="192"/>
    </location>
</feature>
<dbReference type="InterPro" id="IPR046338">
    <property type="entry name" value="GAIN_dom_sf"/>
</dbReference>
<keyword evidence="16" id="KW-0675">Receptor</keyword>
<dbReference type="InterPro" id="IPR000203">
    <property type="entry name" value="GPS"/>
</dbReference>
<dbReference type="GO" id="GO:0030246">
    <property type="term" value="F:carbohydrate binding"/>
    <property type="evidence" value="ECO:0007669"/>
    <property type="project" value="UniProtKB-KW"/>
</dbReference>
<evidence type="ECO:0000256" key="12">
    <source>
        <dbReference type="ARBA" id="ARBA00023018"/>
    </source>
</evidence>
<dbReference type="Pfam" id="PF02191">
    <property type="entry name" value="OLF"/>
    <property type="match status" value="1"/>
</dbReference>
<dbReference type="InterPro" id="IPR017983">
    <property type="entry name" value="GPCR_2_secretin-like_CS"/>
</dbReference>
<reference evidence="36" key="1">
    <citation type="submission" date="2025-08" db="UniProtKB">
        <authorList>
            <consortium name="Ensembl"/>
        </authorList>
    </citation>
    <scope>IDENTIFICATION</scope>
</reference>
<dbReference type="Pfam" id="PF02354">
    <property type="entry name" value="Latrophilin"/>
    <property type="match status" value="2"/>
</dbReference>
<dbReference type="InterPro" id="IPR003334">
    <property type="entry name" value="GPCR_2_latrophilin_rcpt_C"/>
</dbReference>
<dbReference type="InterPro" id="IPR003112">
    <property type="entry name" value="Olfac-like_dom"/>
</dbReference>
<dbReference type="PROSITE" id="PS50228">
    <property type="entry name" value="SUEL_LECTIN"/>
    <property type="match status" value="1"/>
</dbReference>
<evidence type="ECO:0000256" key="11">
    <source>
        <dbReference type="ARBA" id="ARBA00022989"/>
    </source>
</evidence>
<dbReference type="PANTHER" id="PTHR12011">
    <property type="entry name" value="ADHESION G-PROTEIN COUPLED RECEPTOR"/>
    <property type="match status" value="1"/>
</dbReference>
<dbReference type="GO" id="GO:0030424">
    <property type="term" value="C:axon"/>
    <property type="evidence" value="ECO:0007669"/>
    <property type="project" value="UniProtKB-SubCell"/>
</dbReference>
<dbReference type="FunFam" id="4.10.1240.10:FF:000004">
    <property type="entry name" value="Adhesion G protein-coupled receptor L3"/>
    <property type="match status" value="1"/>
</dbReference>
<dbReference type="Pfam" id="PF01825">
    <property type="entry name" value="GPS"/>
    <property type="match status" value="1"/>
</dbReference>
<dbReference type="Pfam" id="PF02140">
    <property type="entry name" value="SUEL_Lectin"/>
    <property type="match status" value="1"/>
</dbReference>
<keyword evidence="9" id="KW-0430">Lectin</keyword>
<dbReference type="PROSITE" id="PS00650">
    <property type="entry name" value="G_PROTEIN_RECEP_F2_2"/>
    <property type="match status" value="1"/>
</dbReference>
<dbReference type="GO" id="GO:0160221">
    <property type="term" value="P:Rho-activating G protein-coupled receptor signaling pathway"/>
    <property type="evidence" value="ECO:0007669"/>
    <property type="project" value="UniProtKB-ARBA"/>
</dbReference>
<dbReference type="GO" id="GO:0007166">
    <property type="term" value="P:cell surface receptor signaling pathway"/>
    <property type="evidence" value="ECO:0007669"/>
    <property type="project" value="InterPro"/>
</dbReference>
<evidence type="ECO:0000256" key="14">
    <source>
        <dbReference type="ARBA" id="ARBA00023136"/>
    </source>
</evidence>
<evidence type="ECO:0000256" key="9">
    <source>
        <dbReference type="ARBA" id="ARBA00022734"/>
    </source>
</evidence>
<dbReference type="InterPro" id="IPR057244">
    <property type="entry name" value="GAIN_B"/>
</dbReference>
<dbReference type="InterPro" id="IPR043159">
    <property type="entry name" value="Lectin_gal-bd_sf"/>
</dbReference>
<comment type="subcellular location">
    <subcellularLocation>
        <location evidence="1">Cell junction</location>
    </subcellularLocation>
    <subcellularLocation>
        <location evidence="2">Cell projection</location>
        <location evidence="2">Axon</location>
    </subcellularLocation>
    <subcellularLocation>
        <location evidence="21">Postsynaptic cell membrane</location>
        <topology evidence="21">Multi-pass membrane protein</topology>
    </subcellularLocation>
</comment>
<evidence type="ECO:0000256" key="10">
    <source>
        <dbReference type="ARBA" id="ARBA00022949"/>
    </source>
</evidence>
<evidence type="ECO:0000256" key="24">
    <source>
        <dbReference type="ARBA" id="ARBA00093322"/>
    </source>
</evidence>
<feature type="domain" description="G-protein coupled receptors family 2 profile 2" evidence="34">
    <location>
        <begin position="918"/>
        <end position="1159"/>
    </location>
</feature>
<feature type="region of interest" description="Disordered" evidence="28">
    <location>
        <begin position="53"/>
        <end position="76"/>
    </location>
</feature>
<feature type="transmembrane region" description="Helical" evidence="29">
    <location>
        <begin position="920"/>
        <end position="943"/>
    </location>
</feature>
<evidence type="ECO:0000256" key="16">
    <source>
        <dbReference type="ARBA" id="ARBA00023170"/>
    </source>
</evidence>
<feature type="domain" description="GAIN-B" evidence="31">
    <location>
        <begin position="729"/>
        <end position="908"/>
    </location>
</feature>
<feature type="domain" description="Olfactomedin-like" evidence="35">
    <location>
        <begin position="202"/>
        <end position="461"/>
    </location>
</feature>
<evidence type="ECO:0000256" key="5">
    <source>
        <dbReference type="ARBA" id="ARBA00022553"/>
    </source>
</evidence>
<dbReference type="CDD" id="cd22846">
    <property type="entry name" value="Gal_Rha_Lectin_LPHN3"/>
    <property type="match status" value="1"/>
</dbReference>
<dbReference type="PROSITE" id="PS50261">
    <property type="entry name" value="G_PROTEIN_RECEP_F2_4"/>
    <property type="match status" value="1"/>
</dbReference>
<dbReference type="GO" id="GO:0098742">
    <property type="term" value="P:cell-cell adhesion via plasma-membrane adhesion molecules"/>
    <property type="evidence" value="ECO:0007669"/>
    <property type="project" value="UniProtKB-ARBA"/>
</dbReference>
<comment type="subunit">
    <text evidence="25">Interacts (via PDZ-binding motif) with SHANK3. Interacts (via PDZ-binding motif) with DLG4.</text>
</comment>
<keyword evidence="17" id="KW-0325">Glycoprotein</keyword>
<feature type="transmembrane region" description="Helical" evidence="29">
    <location>
        <begin position="1135"/>
        <end position="1158"/>
    </location>
</feature>
<evidence type="ECO:0000256" key="27">
    <source>
        <dbReference type="PROSITE-ProRule" id="PRU00446"/>
    </source>
</evidence>
<dbReference type="PANTHER" id="PTHR12011:SF60">
    <property type="entry name" value="ADHESION G PROTEIN-COUPLED RECEPTOR L3"/>
    <property type="match status" value="1"/>
</dbReference>
<feature type="domain" description="G-protein coupled receptors family 2 profile 1" evidence="32">
    <location>
        <begin position="539"/>
        <end position="595"/>
    </location>
</feature>
<evidence type="ECO:0000256" key="17">
    <source>
        <dbReference type="ARBA" id="ARBA00023180"/>
    </source>
</evidence>
<dbReference type="InterPro" id="IPR000922">
    <property type="entry name" value="Lectin_gal-bd_dom"/>
</dbReference>
<dbReference type="InterPro" id="IPR032471">
    <property type="entry name" value="AGRL2-4_GAIN_subdom_A"/>
</dbReference>
<evidence type="ECO:0000256" key="20">
    <source>
        <dbReference type="ARBA" id="ARBA00023273"/>
    </source>
</evidence>
<evidence type="ECO:0000256" key="25">
    <source>
        <dbReference type="ARBA" id="ARBA00093488"/>
    </source>
</evidence>
<keyword evidence="8 30" id="KW-0732">Signal</keyword>
<evidence type="ECO:0000256" key="23">
    <source>
        <dbReference type="ARBA" id="ARBA00082929"/>
    </source>
</evidence>
<evidence type="ECO:0000259" key="34">
    <source>
        <dbReference type="PROSITE" id="PS50261"/>
    </source>
</evidence>
<dbReference type="Gene3D" id="1.25.40.610">
    <property type="match status" value="1"/>
</dbReference>
<evidence type="ECO:0000256" key="29">
    <source>
        <dbReference type="SAM" id="Phobius"/>
    </source>
</evidence>
<protein>
    <recommendedName>
        <fullName evidence="22">Adhesion G protein-coupled receptor L3</fullName>
    </recommendedName>
    <alternativeName>
        <fullName evidence="23">Latrophilin-3</fullName>
    </alternativeName>
</protein>
<feature type="transmembrane region" description="Helical" evidence="29">
    <location>
        <begin position="955"/>
        <end position="973"/>
    </location>
</feature>
<evidence type="ECO:0000259" key="32">
    <source>
        <dbReference type="PROSITE" id="PS50227"/>
    </source>
</evidence>
<keyword evidence="19" id="KW-0628">Postsynaptic cell membrane</keyword>
<dbReference type="FunFam" id="2.60.120.740:FF:000001">
    <property type="entry name" value="Adhesion G protein-coupled receptor L2"/>
    <property type="match status" value="1"/>
</dbReference>
<dbReference type="Gene3D" id="1.20.1070.10">
    <property type="entry name" value="Rhodopsin 7-helix transmembrane proteins"/>
    <property type="match status" value="1"/>
</dbReference>
<dbReference type="GO" id="GO:0045211">
    <property type="term" value="C:postsynaptic membrane"/>
    <property type="evidence" value="ECO:0007669"/>
    <property type="project" value="UniProtKB-SubCell"/>
</dbReference>
<dbReference type="Pfam" id="PF00002">
    <property type="entry name" value="7tm_2"/>
    <property type="match status" value="1"/>
</dbReference>
<evidence type="ECO:0000256" key="21">
    <source>
        <dbReference type="ARBA" id="ARBA00034104"/>
    </source>
</evidence>
<feature type="signal peptide" evidence="30">
    <location>
        <begin position="1"/>
        <end position="19"/>
    </location>
</feature>
<evidence type="ECO:0000256" key="1">
    <source>
        <dbReference type="ARBA" id="ARBA00004282"/>
    </source>
</evidence>
<dbReference type="Ensembl" id="ENSSDAT00000029577.1">
    <property type="protein sequence ID" value="ENSSDAP00000025878.1"/>
    <property type="gene ID" value="ENSSDAG00000020426.1"/>
</dbReference>
<sequence>MWPSQLLTFMMLLAPIVHGGKHSERHPALAAALRHAERSPGGALPPRHLLQQPSAERATAHRGQGPRGAARGVRGPGAQGAQIAAQAFSRAPIPMAVVRRELSCESYPIELRCPGTDVIMIESANYGRTDDKICDSDPAQMENIRCYLPDAYKIMSQRCNNRTQCAVVAGPDVFPDPCPGTYKYLEVQYECVPYKVEQKVFLCPGLLKGVYQSEHLFESDHQSGAWCKDPLQASDKIYYMPWTPYRTDTLTEYSSKDDFIAGRPTTTYKLPHRVDGTGFVVYDGALFFNKERTRNIVKFDLRTRIKSGEAIIANANYHDTSPYRWGGKSDIDLAVDENGLWVIYATEQNNGKIVISQLNPYTLRIEGTWDTAYDKRSASNAFMICGILYVVKSVYEDDDNEATGNKIDYIYNTDQSKDSLVDVPFPNSYQYIAAVDYNPRDNLLYVWNNYHVVKYSLDFGPLDSRSGISTTGPLGIGSTTTSTTLRTTTWSPGKSTTPSVSGRRNRSTSTPSPAVEVLDDITTHIPSASSQVPALEESCEAVEAREIMWFKTRQGQIAKQPCPAGTIGVSTYLCLAPDGIWDPQGPDLSNCSSPWVNHITQKLKSGETAANIARELAEQTRNHLNAGDITYSVRAMDQLVGLLDVQLRNLTPGGKDSAARSLNKLQKRERSCRAYVQAMVETVNNLLQPQALNAWRDLTTSDQLRAATMLLDTVEESAFVLADNLLKTDIVRENTDNIQLEVARLSTEGNLEDLKFPENIAHGSTIQLSANTLKQNGRNGEIRVAFVLYNNLGPYLSTENASMKLGTEAMSTNHSVIVNSPVITAAINKEFSNKVYLADPVVFTVKHIKQSEENFNPNCSFWSYSKRTMTGYWSTQGCRLLTTNKTHTTCSCNHLTNFAVLMAHVEVKHSDAVHDLLLDVITWVGILLSLVCLLICIFTFCFFRGLQSDRNTIHKNLCISLFVAELLFLIGINRTDQPIACAVFAALLHFFFLAAFTWMFLEGVQLYIMLVEVFESEHSRRKYFYLVGYGMPALIVAVSAAVDYRSYGTDKVCWLRLDTYFIWSFIGPATLIIMLNVIFLGIALYKMFHHTAILKPESGCLDNIKSWVIGAIALLCLLGLTWAFGLMYINESTVIMAYLFTIFNSLQGMFIFIFHCVLQKKVRKEYGKCLRTHCCSGKSTESSIGSGKTSGSRTPGRYSTGSQSRIRRMWNDTVRKQSESSFITGDINSSASLNREGLLNNARDTSVMDTLPLNGNHGNSYSIASGEYLSNCVQIIDRGYNHNETALEKKILKELTSNYIPSYLNNHERSSEQNRNLMNKLVNNLGSASEDDAIVLDDATSFNHEESLGLELIHEESDAPLLPPRVYSTENHQPHHYSRRRIPQDHSESFFPLLTNEHTEDLQSPHRDSLYTSMPALAGVPAAESVTTSTQTEPPAAKCGDAEDVYYKSMPNLGSRNHVHQLHTYYQLGRGSSDGFIVPPNKDGTSPEGSSKGPAHLVTSL</sequence>
<evidence type="ECO:0000256" key="7">
    <source>
        <dbReference type="ARBA" id="ARBA00022723"/>
    </source>
</evidence>
<dbReference type="Gene3D" id="2.60.220.50">
    <property type="match status" value="1"/>
</dbReference>
<evidence type="ECO:0000259" key="33">
    <source>
        <dbReference type="PROSITE" id="PS50228"/>
    </source>
</evidence>
<dbReference type="SMART" id="SM00008">
    <property type="entry name" value="HormR"/>
    <property type="match status" value="1"/>
</dbReference>
<evidence type="ECO:0000256" key="19">
    <source>
        <dbReference type="ARBA" id="ARBA00023257"/>
    </source>
</evidence>
<reference evidence="36" key="2">
    <citation type="submission" date="2025-09" db="UniProtKB">
        <authorList>
            <consortium name="Ensembl"/>
        </authorList>
    </citation>
    <scope>IDENTIFICATION</scope>
</reference>
<evidence type="ECO:0000256" key="15">
    <source>
        <dbReference type="ARBA" id="ARBA00023157"/>
    </source>
</evidence>
<dbReference type="FunFam" id="1.20.1070.10:FF:000011">
    <property type="entry name" value="Adhesion G protein-coupled receptor L2"/>
    <property type="match status" value="1"/>
</dbReference>
<keyword evidence="10" id="KW-0965">Cell junction</keyword>
<comment type="subunit">
    <text evidence="26">Heterodimer of 2 chains generated by proteolytic processing; the large extracellular N-terminal fragment and the membrane-bound C-terminal fragment predominantly remain associated and non-covalently linked. Interacts (via olfactomedin-like domain) with FLRT1 (via extracellular domain). Interacts (via olfactomedin-like domain) with FLRT2 (via extracellular domain). Interacts (via olfactomedin-like domain) with FLRT3 (via extracellular domain); the interaction is direct. Interacts (via extracellular domain) with TENM1. Interacts (via extracellular domain) with TENM2. Interacts (via extracellular domain) with TENM3. Identified in a complex with FLRT3 and UNC5B; does not interact with UNC5B by itself. Identified in a complex with FLRT3 and UNC5D; does not interact with UNC5D by itself.</text>
</comment>
<evidence type="ECO:0000313" key="37">
    <source>
        <dbReference type="Proteomes" id="UP000694422"/>
    </source>
</evidence>
<evidence type="ECO:0000256" key="6">
    <source>
        <dbReference type="ARBA" id="ARBA00022692"/>
    </source>
</evidence>
<keyword evidence="20" id="KW-0966">Cell projection</keyword>
<feature type="chain" id="PRO_5034616403" description="Adhesion G protein-coupled receptor L3" evidence="30">
    <location>
        <begin position="20"/>
        <end position="1501"/>
    </location>
</feature>
<keyword evidence="14 29" id="KW-0472">Membrane</keyword>
<feature type="transmembrane region" description="Helical" evidence="29">
    <location>
        <begin position="1106"/>
        <end position="1129"/>
    </location>
</feature>
<keyword evidence="11 29" id="KW-1133">Transmembrane helix</keyword>
<evidence type="ECO:0000256" key="30">
    <source>
        <dbReference type="SAM" id="SignalP"/>
    </source>
</evidence>
<dbReference type="InterPro" id="IPR000832">
    <property type="entry name" value="GPCR_2_secretin-like"/>
</dbReference>
<dbReference type="SMART" id="SM00284">
    <property type="entry name" value="OLF"/>
    <property type="match status" value="1"/>
</dbReference>
<keyword evidence="18" id="KW-0807">Transducer</keyword>
<keyword evidence="15 27" id="KW-1015">Disulfide bond</keyword>
<dbReference type="FunFam" id="1.25.40.610:FF:000003">
    <property type="entry name" value="adhesion G protein-coupled receptor L3"/>
    <property type="match status" value="1"/>
</dbReference>
<feature type="transmembrane region" description="Helical" evidence="29">
    <location>
        <begin position="1022"/>
        <end position="1042"/>
    </location>
</feature>
<evidence type="ECO:0000256" key="28">
    <source>
        <dbReference type="SAM" id="MobiDB-lite"/>
    </source>
</evidence>
<dbReference type="SUPFAM" id="SSF81321">
    <property type="entry name" value="Family A G protein-coupled receptor-like"/>
    <property type="match status" value="1"/>
</dbReference>
<comment type="function">
    <text evidence="24">Orphan adhesion G-protein coupled receptor (aGPCR), which mediates synapse specificity. Ligand binding causes a conformation change that triggers signaling via guanine nucleotide-binding proteins (G proteins) and modulates the activity of downstream effectors, such as adenylate cyclase. Isoform 1 is specifically coupled to G(s) G proteins and mediates activation of adenylate cyclase activity. Following G-protein coupled receptor activation, undergoes liquid-liquid phase transition, associates with (1) cell adhesion molecules that are expressed at the surface of adjacent cells, as well as (2) PDZ-containing proteins, such as SHANK3 and DLG4, in the cytoplasm to direct synapse formation.</text>
</comment>
<comment type="similarity">
    <text evidence="3">Belongs to the G-protein coupled receptor 2 family. LN-TM7 subfamily.</text>
</comment>
<dbReference type="PROSITE" id="PS50221">
    <property type="entry name" value="GAIN_B"/>
    <property type="match status" value="1"/>
</dbReference>
<evidence type="ECO:0000259" key="31">
    <source>
        <dbReference type="PROSITE" id="PS50221"/>
    </source>
</evidence>
<dbReference type="PRINTS" id="PR01444">
    <property type="entry name" value="LATROPHILIN"/>
</dbReference>
<evidence type="ECO:0000256" key="8">
    <source>
        <dbReference type="ARBA" id="ARBA00022729"/>
    </source>
</evidence>
<evidence type="ECO:0000313" key="36">
    <source>
        <dbReference type="Ensembl" id="ENSSDAP00000025878.1"/>
    </source>
</evidence>
<dbReference type="InterPro" id="IPR017981">
    <property type="entry name" value="GPCR_2-like_7TM"/>
</dbReference>
<feature type="transmembrane region" description="Helical" evidence="29">
    <location>
        <begin position="1062"/>
        <end position="1085"/>
    </location>
</feature>
<proteinExistence type="inferred from homology"/>
<dbReference type="GO" id="GO:0004930">
    <property type="term" value="F:G protein-coupled receptor activity"/>
    <property type="evidence" value="ECO:0007669"/>
    <property type="project" value="UniProtKB-KW"/>
</dbReference>
<dbReference type="CDD" id="cd16005">
    <property type="entry name" value="7tmB2_Latrophilin-3"/>
    <property type="match status" value="1"/>
</dbReference>
<feature type="compositionally biased region" description="Low complexity" evidence="28">
    <location>
        <begin position="473"/>
        <end position="493"/>
    </location>
</feature>
<dbReference type="Pfam" id="PF16489">
    <property type="entry name" value="GAIN"/>
    <property type="match status" value="1"/>
</dbReference>
<keyword evidence="6 29" id="KW-0812">Transmembrane</keyword>
<dbReference type="Gene3D" id="2.60.120.740">
    <property type="match status" value="1"/>
</dbReference>
<keyword evidence="5" id="KW-0597">Phosphoprotein</keyword>
<keyword evidence="4" id="KW-1003">Cell membrane</keyword>
<dbReference type="InterPro" id="IPR036445">
    <property type="entry name" value="GPCR_2_extracell_dom_sf"/>
</dbReference>
<feature type="transmembrane region" description="Helical" evidence="29">
    <location>
        <begin position="979"/>
        <end position="1001"/>
    </location>
</feature>
<dbReference type="GO" id="GO:0070161">
    <property type="term" value="C:anchoring junction"/>
    <property type="evidence" value="ECO:0007669"/>
    <property type="project" value="UniProtKB-SubCell"/>
</dbReference>
<dbReference type="FunFam" id="2.60.220.50:FF:000001">
    <property type="entry name" value="Adhesion G protein-coupled receptor L2"/>
    <property type="match status" value="1"/>
</dbReference>
<dbReference type="GO" id="GO:0005509">
    <property type="term" value="F:calcium ion binding"/>
    <property type="evidence" value="ECO:0007669"/>
    <property type="project" value="UniProtKB-ARBA"/>
</dbReference>
<dbReference type="Pfam" id="PF02793">
    <property type="entry name" value="HRM"/>
    <property type="match status" value="1"/>
</dbReference>
<organism evidence="36 37">
    <name type="scientific">Spermophilus dauricus</name>
    <name type="common">Daurian ground squirrel</name>
    <dbReference type="NCBI Taxonomy" id="99837"/>
    <lineage>
        <taxon>Eukaryota</taxon>
        <taxon>Metazoa</taxon>
        <taxon>Chordata</taxon>
        <taxon>Craniata</taxon>
        <taxon>Vertebrata</taxon>
        <taxon>Euteleostomi</taxon>
        <taxon>Mammalia</taxon>
        <taxon>Eutheria</taxon>
        <taxon>Euarchontoglires</taxon>
        <taxon>Glires</taxon>
        <taxon>Rodentia</taxon>
        <taxon>Sciuromorpha</taxon>
        <taxon>Sciuridae</taxon>
        <taxon>Xerinae</taxon>
        <taxon>Marmotini</taxon>
        <taxon>Spermophilus</taxon>
    </lineage>
</organism>
<dbReference type="SMART" id="SM00303">
    <property type="entry name" value="GPS"/>
    <property type="match status" value="1"/>
</dbReference>
<dbReference type="GO" id="GO:0007189">
    <property type="term" value="P:adenylate cyclase-activating G protein-coupled receptor signaling pathway"/>
    <property type="evidence" value="ECO:0007669"/>
    <property type="project" value="TreeGrafter"/>
</dbReference>
<dbReference type="PRINTS" id="PR00249">
    <property type="entry name" value="GPCRSECRETIN"/>
</dbReference>
<feature type="region of interest" description="Disordered" evidence="28">
    <location>
        <begin position="1177"/>
        <end position="1201"/>
    </location>
</feature>
<dbReference type="PROSITE" id="PS50227">
    <property type="entry name" value="G_PROTEIN_RECEP_F2_3"/>
    <property type="match status" value="1"/>
</dbReference>
<evidence type="ECO:0000256" key="2">
    <source>
        <dbReference type="ARBA" id="ARBA00004489"/>
    </source>
</evidence>
<dbReference type="Proteomes" id="UP000694422">
    <property type="component" value="Unplaced"/>
</dbReference>
<dbReference type="InterPro" id="IPR001879">
    <property type="entry name" value="GPCR_2_extracellular_dom"/>
</dbReference>
<evidence type="ECO:0000256" key="13">
    <source>
        <dbReference type="ARBA" id="ARBA00023040"/>
    </source>
</evidence>
<dbReference type="PROSITE" id="PS51132">
    <property type="entry name" value="OLF"/>
    <property type="match status" value="1"/>
</dbReference>
<evidence type="ECO:0000256" key="3">
    <source>
        <dbReference type="ARBA" id="ARBA00010933"/>
    </source>
</evidence>
<evidence type="ECO:0000256" key="26">
    <source>
        <dbReference type="ARBA" id="ARBA00093538"/>
    </source>
</evidence>
<feature type="region of interest" description="Disordered" evidence="28">
    <location>
        <begin position="1474"/>
        <end position="1501"/>
    </location>
</feature>
<keyword evidence="37" id="KW-1185">Reference proteome</keyword>
<feature type="disulfide bond" evidence="27">
    <location>
        <begin position="203"/>
        <end position="385"/>
    </location>
</feature>
<name>A0A8C9QSG7_SPEDA</name>
<feature type="compositionally biased region" description="Polar residues" evidence="28">
    <location>
        <begin position="494"/>
        <end position="512"/>
    </location>
</feature>
<evidence type="ECO:0000256" key="4">
    <source>
        <dbReference type="ARBA" id="ARBA00022475"/>
    </source>
</evidence>
<evidence type="ECO:0000256" key="22">
    <source>
        <dbReference type="ARBA" id="ARBA00070289"/>
    </source>
</evidence>